<accession>A0A059CQY7</accession>
<dbReference type="AlphaFoldDB" id="A0A059CQY7"/>
<evidence type="ECO:0000313" key="1">
    <source>
        <dbReference type="EMBL" id="KCW80787.1"/>
    </source>
</evidence>
<dbReference type="EMBL" id="KK198755">
    <property type="protein sequence ID" value="KCW80787.1"/>
    <property type="molecule type" value="Genomic_DNA"/>
</dbReference>
<dbReference type="Gramene" id="KCW80787">
    <property type="protein sequence ID" value="KCW80787"/>
    <property type="gene ID" value="EUGRSUZ_C02163"/>
</dbReference>
<reference evidence="1" key="1">
    <citation type="submission" date="2013-07" db="EMBL/GenBank/DDBJ databases">
        <title>The genome of Eucalyptus grandis.</title>
        <authorList>
            <person name="Schmutz J."/>
            <person name="Hayes R."/>
            <person name="Myburg A."/>
            <person name="Tuskan G."/>
            <person name="Grattapaglia D."/>
            <person name="Rokhsar D.S."/>
        </authorList>
    </citation>
    <scope>NUCLEOTIDE SEQUENCE</scope>
    <source>
        <tissue evidence="1">Leaf extractions</tissue>
    </source>
</reference>
<sequence length="100" mass="11636">MNIFIIHENVCVDIKIHLRSDDTPSGWRRITTVVFPPFLFKPKDRHHQTPRTQGISIGIERWQFIPPPPGVVRVSLQGVGLELRTRVEDKDRQLLAWAFI</sequence>
<name>A0A059CQY7_EUCGR</name>
<proteinExistence type="predicted"/>
<protein>
    <submittedName>
        <fullName evidence="1">Uncharacterized protein</fullName>
    </submittedName>
</protein>
<organism evidence="1">
    <name type="scientific">Eucalyptus grandis</name>
    <name type="common">Flooded gum</name>
    <dbReference type="NCBI Taxonomy" id="71139"/>
    <lineage>
        <taxon>Eukaryota</taxon>
        <taxon>Viridiplantae</taxon>
        <taxon>Streptophyta</taxon>
        <taxon>Embryophyta</taxon>
        <taxon>Tracheophyta</taxon>
        <taxon>Spermatophyta</taxon>
        <taxon>Magnoliopsida</taxon>
        <taxon>eudicotyledons</taxon>
        <taxon>Gunneridae</taxon>
        <taxon>Pentapetalae</taxon>
        <taxon>rosids</taxon>
        <taxon>malvids</taxon>
        <taxon>Myrtales</taxon>
        <taxon>Myrtaceae</taxon>
        <taxon>Myrtoideae</taxon>
        <taxon>Eucalypteae</taxon>
        <taxon>Eucalyptus</taxon>
    </lineage>
</organism>
<gene>
    <name evidence="1" type="ORF">EUGRSUZ_C02163</name>
</gene>
<dbReference type="InParanoid" id="A0A059CQY7"/>